<keyword evidence="2" id="KW-1185">Reference proteome</keyword>
<sequence>MAYHQEKFGEIGVVLNLDYLSNEISTILGGEKRFILFLELFTGISLFRTWLEIICCWQVNWQTSCNLTGGSLRPLMKPKFSMHHLHSSGITLHFVFNLMKFAYFV</sequence>
<evidence type="ECO:0000313" key="2">
    <source>
        <dbReference type="Proteomes" id="UP001642360"/>
    </source>
</evidence>
<protein>
    <submittedName>
        <fullName evidence="1">Uncharacterized protein</fullName>
    </submittedName>
</protein>
<comment type="caution">
    <text evidence="1">The sequence shown here is derived from an EMBL/GenBank/DDBJ whole genome shotgun (WGS) entry which is preliminary data.</text>
</comment>
<accession>A0ABC8UTM4</accession>
<dbReference type="Proteomes" id="UP001642360">
    <property type="component" value="Unassembled WGS sequence"/>
</dbReference>
<dbReference type="AlphaFoldDB" id="A0ABC8UTM4"/>
<reference evidence="1 2" key="1">
    <citation type="submission" date="2024-02" db="EMBL/GenBank/DDBJ databases">
        <authorList>
            <person name="Vignale AGUSTIN F."/>
            <person name="Sosa J E."/>
            <person name="Modenutti C."/>
        </authorList>
    </citation>
    <scope>NUCLEOTIDE SEQUENCE [LARGE SCALE GENOMIC DNA]</scope>
</reference>
<proteinExistence type="predicted"/>
<organism evidence="1 2">
    <name type="scientific">Ilex paraguariensis</name>
    <name type="common">yerba mate</name>
    <dbReference type="NCBI Taxonomy" id="185542"/>
    <lineage>
        <taxon>Eukaryota</taxon>
        <taxon>Viridiplantae</taxon>
        <taxon>Streptophyta</taxon>
        <taxon>Embryophyta</taxon>
        <taxon>Tracheophyta</taxon>
        <taxon>Spermatophyta</taxon>
        <taxon>Magnoliopsida</taxon>
        <taxon>eudicotyledons</taxon>
        <taxon>Gunneridae</taxon>
        <taxon>Pentapetalae</taxon>
        <taxon>asterids</taxon>
        <taxon>campanulids</taxon>
        <taxon>Aquifoliales</taxon>
        <taxon>Aquifoliaceae</taxon>
        <taxon>Ilex</taxon>
    </lineage>
</organism>
<dbReference type="EMBL" id="CAUOFW020008946">
    <property type="protein sequence ID" value="CAK9184423.1"/>
    <property type="molecule type" value="Genomic_DNA"/>
</dbReference>
<name>A0ABC8UTM4_9AQUA</name>
<evidence type="ECO:0000313" key="1">
    <source>
        <dbReference type="EMBL" id="CAK9184423.1"/>
    </source>
</evidence>
<gene>
    <name evidence="1" type="ORF">ILEXP_LOCUS54741</name>
</gene>